<organism evidence="1 2">
    <name type="scientific">Candidatus Magasanikbacteria bacterium RIFOXYD1_FULL_40_23</name>
    <dbReference type="NCBI Taxonomy" id="1798705"/>
    <lineage>
        <taxon>Bacteria</taxon>
        <taxon>Candidatus Magasanikiibacteriota</taxon>
    </lineage>
</organism>
<evidence type="ECO:0000313" key="1">
    <source>
        <dbReference type="EMBL" id="OGH93221.1"/>
    </source>
</evidence>
<dbReference type="Proteomes" id="UP000176634">
    <property type="component" value="Unassembled WGS sequence"/>
</dbReference>
<sequence length="181" mass="19726">MAKQNGSLLFFEFSLLPISRSLHGVKASVGYQLSFLVIGDLLLGRLPDGVAARLKSPISADVMAMVAAGNSNGVAPERARAAIMVAETLLAICEILQPKLVGSDKRKKRFYPIEVDKNNGNLLLKEKVVATANQIVSLVSKRTAENARIKYLVVLVMWKVFLGILREGRISVPGLRKKISK</sequence>
<evidence type="ECO:0000313" key="2">
    <source>
        <dbReference type="Proteomes" id="UP000176634"/>
    </source>
</evidence>
<accession>A0A1F6PAL7</accession>
<dbReference type="STRING" id="1798705.A2563_01280"/>
<comment type="caution">
    <text evidence="1">The sequence shown here is derived from an EMBL/GenBank/DDBJ whole genome shotgun (WGS) entry which is preliminary data.</text>
</comment>
<proteinExistence type="predicted"/>
<reference evidence="1 2" key="1">
    <citation type="journal article" date="2016" name="Nat. Commun.">
        <title>Thousands of microbial genomes shed light on interconnected biogeochemical processes in an aquifer system.</title>
        <authorList>
            <person name="Anantharaman K."/>
            <person name="Brown C.T."/>
            <person name="Hug L.A."/>
            <person name="Sharon I."/>
            <person name="Castelle C.J."/>
            <person name="Probst A.J."/>
            <person name="Thomas B.C."/>
            <person name="Singh A."/>
            <person name="Wilkins M.J."/>
            <person name="Karaoz U."/>
            <person name="Brodie E.L."/>
            <person name="Williams K.H."/>
            <person name="Hubbard S.S."/>
            <person name="Banfield J.F."/>
        </authorList>
    </citation>
    <scope>NUCLEOTIDE SEQUENCE [LARGE SCALE GENOMIC DNA]</scope>
</reference>
<dbReference type="AlphaFoldDB" id="A0A1F6PAL7"/>
<gene>
    <name evidence="1" type="ORF">A2563_01280</name>
</gene>
<protein>
    <submittedName>
        <fullName evidence="1">Uncharacterized protein</fullName>
    </submittedName>
</protein>
<name>A0A1F6PAL7_9BACT</name>
<dbReference type="EMBL" id="MFRA01000001">
    <property type="protein sequence ID" value="OGH93221.1"/>
    <property type="molecule type" value="Genomic_DNA"/>
</dbReference>